<organism evidence="1 2">
    <name type="scientific">Rossellomorea pakistanensis</name>
    <dbReference type="NCBI Taxonomy" id="992288"/>
    <lineage>
        <taxon>Bacteria</taxon>
        <taxon>Bacillati</taxon>
        <taxon>Bacillota</taxon>
        <taxon>Bacilli</taxon>
        <taxon>Bacillales</taxon>
        <taxon>Bacillaceae</taxon>
        <taxon>Rossellomorea</taxon>
    </lineage>
</organism>
<comment type="caution">
    <text evidence="1">The sequence shown here is derived from an EMBL/GenBank/DDBJ whole genome shotgun (WGS) entry which is preliminary data.</text>
</comment>
<name>A0ABS2NK17_9BACI</name>
<proteinExistence type="predicted"/>
<evidence type="ECO:0000313" key="1">
    <source>
        <dbReference type="EMBL" id="MBM7588094.1"/>
    </source>
</evidence>
<reference evidence="1 2" key="1">
    <citation type="submission" date="2021-01" db="EMBL/GenBank/DDBJ databases">
        <title>Genomic Encyclopedia of Type Strains, Phase IV (KMG-IV): sequencing the most valuable type-strain genomes for metagenomic binning, comparative biology and taxonomic classification.</title>
        <authorList>
            <person name="Goeker M."/>
        </authorList>
    </citation>
    <scope>NUCLEOTIDE SEQUENCE [LARGE SCALE GENOMIC DNA]</scope>
    <source>
        <strain evidence="1 2">DSM 24834</strain>
    </source>
</reference>
<dbReference type="NCBIfam" id="TIGR04088">
    <property type="entry name" value="cognate_SipW"/>
    <property type="match status" value="1"/>
</dbReference>
<accession>A0ABS2NK17</accession>
<gene>
    <name evidence="1" type="ORF">JOC86_004669</name>
</gene>
<evidence type="ECO:0000313" key="2">
    <source>
        <dbReference type="Proteomes" id="UP001646157"/>
    </source>
</evidence>
<sequence>MSFTGKVSKGLMTAALGFSLMGGGTYAYFSDSEVTNNTFAAGTLDLSVDPETIVNLDNLKPGDEIQREFTLSNDGSLDISKVLLETSYTVNDAKQNNNDDFAKHIKVTILYNQANATTPVVETTLYDLQNQTPDITEIDDFVGNDTRPDGLKVGEKEKILVLFEFVDNGEDQNEFQGDALQVQWKFNAEQTEGTLYEE</sequence>
<dbReference type="Pfam" id="PF12389">
    <property type="entry name" value="Peptidase_M73"/>
    <property type="match status" value="1"/>
</dbReference>
<protein>
    <submittedName>
        <fullName evidence="1">Spore coat-associated protein N</fullName>
    </submittedName>
</protein>
<dbReference type="InterPro" id="IPR023833">
    <property type="entry name" value="Signal_pept_SipW-depend-type"/>
</dbReference>
<keyword evidence="2" id="KW-1185">Reference proteome</keyword>
<dbReference type="RefSeq" id="WP_205175508.1">
    <property type="nucleotide sequence ID" value="NZ_JAFBDZ010000007.1"/>
</dbReference>
<dbReference type="EMBL" id="JAFBDZ010000007">
    <property type="protein sequence ID" value="MBM7588094.1"/>
    <property type="molecule type" value="Genomic_DNA"/>
</dbReference>
<dbReference type="Proteomes" id="UP001646157">
    <property type="component" value="Unassembled WGS sequence"/>
</dbReference>
<dbReference type="InterPro" id="IPR022121">
    <property type="entry name" value="Peptidase_M73_camelysin"/>
</dbReference>